<evidence type="ECO:0008006" key="8">
    <source>
        <dbReference type="Google" id="ProtNLM"/>
    </source>
</evidence>
<comment type="cofactor">
    <cofactor evidence="1">
        <name>Zn(2+)</name>
        <dbReference type="ChEBI" id="CHEBI:29105"/>
    </cofactor>
</comment>
<reference evidence="6 7" key="1">
    <citation type="submission" date="2019-04" db="EMBL/GenBank/DDBJ databases">
        <title>Friends and foes A comparative genomics study of 23 Aspergillus species from section Flavi.</title>
        <authorList>
            <consortium name="DOE Joint Genome Institute"/>
            <person name="Kjaerbolling I."/>
            <person name="Vesth T."/>
            <person name="Frisvad J.C."/>
            <person name="Nybo J.L."/>
            <person name="Theobald S."/>
            <person name="Kildgaard S."/>
            <person name="Isbrandt T."/>
            <person name="Kuo A."/>
            <person name="Sato A."/>
            <person name="Lyhne E.K."/>
            <person name="Kogle M.E."/>
            <person name="Wiebenga A."/>
            <person name="Kun R.S."/>
            <person name="Lubbers R.J."/>
            <person name="Makela M.R."/>
            <person name="Barry K."/>
            <person name="Chovatia M."/>
            <person name="Clum A."/>
            <person name="Daum C."/>
            <person name="Haridas S."/>
            <person name="He G."/>
            <person name="LaButti K."/>
            <person name="Lipzen A."/>
            <person name="Mondo S."/>
            <person name="Riley R."/>
            <person name="Salamov A."/>
            <person name="Simmons B.A."/>
            <person name="Magnuson J.K."/>
            <person name="Henrissat B."/>
            <person name="Mortensen U.H."/>
            <person name="Larsen T.O."/>
            <person name="Devries R.P."/>
            <person name="Grigoriev I.V."/>
            <person name="Machida M."/>
            <person name="Baker S.E."/>
            <person name="Andersen M.R."/>
        </authorList>
    </citation>
    <scope>NUCLEOTIDE SEQUENCE [LARGE SCALE GENOMIC DNA]</scope>
    <source>
        <strain evidence="6 7">CBS 151.66</strain>
    </source>
</reference>
<evidence type="ECO:0000313" key="6">
    <source>
        <dbReference type="EMBL" id="KAB8079394.1"/>
    </source>
</evidence>
<keyword evidence="7" id="KW-1185">Reference proteome</keyword>
<organism evidence="6 7">
    <name type="scientific">Aspergillus leporis</name>
    <dbReference type="NCBI Taxonomy" id="41062"/>
    <lineage>
        <taxon>Eukaryota</taxon>
        <taxon>Fungi</taxon>
        <taxon>Dikarya</taxon>
        <taxon>Ascomycota</taxon>
        <taxon>Pezizomycotina</taxon>
        <taxon>Eurotiomycetes</taxon>
        <taxon>Eurotiomycetidae</taxon>
        <taxon>Eurotiales</taxon>
        <taxon>Aspergillaceae</taxon>
        <taxon>Aspergillus</taxon>
        <taxon>Aspergillus subgen. Circumdati</taxon>
    </lineage>
</organism>
<dbReference type="GO" id="GO:0046872">
    <property type="term" value="F:metal ion binding"/>
    <property type="evidence" value="ECO:0007669"/>
    <property type="project" value="UniProtKB-KW"/>
</dbReference>
<evidence type="ECO:0000256" key="5">
    <source>
        <dbReference type="ARBA" id="ARBA00023002"/>
    </source>
</evidence>
<proteinExistence type="inferred from homology"/>
<keyword evidence="3" id="KW-0479">Metal-binding</keyword>
<keyword evidence="5" id="KW-0560">Oxidoreductase</keyword>
<dbReference type="GO" id="GO:0003939">
    <property type="term" value="F:L-iditol 2-dehydrogenase (NAD+) activity"/>
    <property type="evidence" value="ECO:0007669"/>
    <property type="project" value="TreeGrafter"/>
</dbReference>
<dbReference type="Proteomes" id="UP000326565">
    <property type="component" value="Unassembled WGS sequence"/>
</dbReference>
<evidence type="ECO:0000256" key="2">
    <source>
        <dbReference type="ARBA" id="ARBA00008072"/>
    </source>
</evidence>
<keyword evidence="4" id="KW-0862">Zinc</keyword>
<protein>
    <recommendedName>
        <fullName evidence="8">Alcohol dehydrogenase-like C-terminal domain-containing protein</fullName>
    </recommendedName>
</protein>
<dbReference type="AlphaFoldDB" id="A0A5N5XII7"/>
<dbReference type="Gene3D" id="3.90.180.10">
    <property type="entry name" value="Medium-chain alcohol dehydrogenases, catalytic domain"/>
    <property type="match status" value="1"/>
</dbReference>
<evidence type="ECO:0000256" key="1">
    <source>
        <dbReference type="ARBA" id="ARBA00001947"/>
    </source>
</evidence>
<dbReference type="EMBL" id="ML732150">
    <property type="protein sequence ID" value="KAB8079394.1"/>
    <property type="molecule type" value="Genomic_DNA"/>
</dbReference>
<gene>
    <name evidence="6" type="ORF">BDV29DRAFT_164326</name>
</gene>
<feature type="non-terminal residue" evidence="6">
    <location>
        <position position="119"/>
    </location>
</feature>
<evidence type="ECO:0000256" key="3">
    <source>
        <dbReference type="ARBA" id="ARBA00022723"/>
    </source>
</evidence>
<evidence type="ECO:0000256" key="4">
    <source>
        <dbReference type="ARBA" id="ARBA00022833"/>
    </source>
</evidence>
<dbReference type="PANTHER" id="PTHR43161:SF9">
    <property type="entry name" value="SORBITOL DEHYDROGENASE"/>
    <property type="match status" value="1"/>
</dbReference>
<dbReference type="PANTHER" id="PTHR43161">
    <property type="entry name" value="SORBITOL DEHYDROGENASE"/>
    <property type="match status" value="1"/>
</dbReference>
<dbReference type="OrthoDB" id="3941538at2759"/>
<sequence length="119" mass="13233">MQNVMFLITTACIRELTIRGSIRYSTGCFSTAVDLIASGKVNVKILITDRYQFEEAEQAFKLVRRGDVGVFKVMIKSISGTQLRIIKLSHLVKRSLWPNLEVGMPPALIYGGIASLRGD</sequence>
<name>A0A5N5XII7_9EURO</name>
<accession>A0A5N5XII7</accession>
<dbReference type="GO" id="GO:0006062">
    <property type="term" value="P:sorbitol catabolic process"/>
    <property type="evidence" value="ECO:0007669"/>
    <property type="project" value="TreeGrafter"/>
</dbReference>
<evidence type="ECO:0000313" key="7">
    <source>
        <dbReference type="Proteomes" id="UP000326565"/>
    </source>
</evidence>
<dbReference type="Gene3D" id="3.40.50.720">
    <property type="entry name" value="NAD(P)-binding Rossmann-like Domain"/>
    <property type="match status" value="1"/>
</dbReference>
<comment type="similarity">
    <text evidence="2">Belongs to the zinc-containing alcohol dehydrogenase family.</text>
</comment>